<keyword evidence="2" id="KW-1185">Reference proteome</keyword>
<organism evidence="1 2">
    <name type="scientific">Popillia japonica</name>
    <name type="common">Japanese beetle</name>
    <dbReference type="NCBI Taxonomy" id="7064"/>
    <lineage>
        <taxon>Eukaryota</taxon>
        <taxon>Metazoa</taxon>
        <taxon>Ecdysozoa</taxon>
        <taxon>Arthropoda</taxon>
        <taxon>Hexapoda</taxon>
        <taxon>Insecta</taxon>
        <taxon>Pterygota</taxon>
        <taxon>Neoptera</taxon>
        <taxon>Endopterygota</taxon>
        <taxon>Coleoptera</taxon>
        <taxon>Polyphaga</taxon>
        <taxon>Scarabaeiformia</taxon>
        <taxon>Scarabaeidae</taxon>
        <taxon>Rutelinae</taxon>
        <taxon>Popillia</taxon>
    </lineage>
</organism>
<name>A0AAW1MU93_POPJA</name>
<dbReference type="Proteomes" id="UP001458880">
    <property type="component" value="Unassembled WGS sequence"/>
</dbReference>
<proteinExistence type="predicted"/>
<evidence type="ECO:0000313" key="2">
    <source>
        <dbReference type="Proteomes" id="UP001458880"/>
    </source>
</evidence>
<protein>
    <submittedName>
        <fullName evidence="1">Uncharacterized protein</fullName>
    </submittedName>
</protein>
<dbReference type="EMBL" id="JASPKY010000024">
    <property type="protein sequence ID" value="KAK9751981.1"/>
    <property type="molecule type" value="Genomic_DNA"/>
</dbReference>
<comment type="caution">
    <text evidence="1">The sequence shown here is derived from an EMBL/GenBank/DDBJ whole genome shotgun (WGS) entry which is preliminary data.</text>
</comment>
<accession>A0AAW1MU93</accession>
<evidence type="ECO:0000313" key="1">
    <source>
        <dbReference type="EMBL" id="KAK9751981.1"/>
    </source>
</evidence>
<dbReference type="AlphaFoldDB" id="A0AAW1MU93"/>
<gene>
    <name evidence="1" type="ORF">QE152_g4630</name>
</gene>
<sequence>MTKLADEELAAVAVILDEEEEEQRTKKRKWVHEAWRKREREGEFVTLYKELIADGIKFYQYFRMSEYCFSILLSKLSIYLQKQNTHWRKAVTPKERLAASKQIQAISVRDFLKYRREEYKISRSGD</sequence>
<reference evidence="1 2" key="1">
    <citation type="journal article" date="2024" name="BMC Genomics">
        <title>De novo assembly and annotation of Popillia japonica's genome with initial clues to its potential as an invasive pest.</title>
        <authorList>
            <person name="Cucini C."/>
            <person name="Boschi S."/>
            <person name="Funari R."/>
            <person name="Cardaioli E."/>
            <person name="Iannotti N."/>
            <person name="Marturano G."/>
            <person name="Paoli F."/>
            <person name="Bruttini M."/>
            <person name="Carapelli A."/>
            <person name="Frati F."/>
            <person name="Nardi F."/>
        </authorList>
    </citation>
    <scope>NUCLEOTIDE SEQUENCE [LARGE SCALE GENOMIC DNA]</scope>
    <source>
        <strain evidence="1">DMR45628</strain>
    </source>
</reference>